<evidence type="ECO:0000256" key="2">
    <source>
        <dbReference type="ARBA" id="ARBA00023163"/>
    </source>
</evidence>
<dbReference type="InterPro" id="IPR001034">
    <property type="entry name" value="DeoR_HTH"/>
</dbReference>
<dbReference type="eggNOG" id="COG2345">
    <property type="taxonomic scope" value="Bacteria"/>
</dbReference>
<dbReference type="Gene3D" id="1.10.10.10">
    <property type="entry name" value="Winged helix-like DNA-binding domain superfamily/Winged helix DNA-binding domain"/>
    <property type="match status" value="1"/>
</dbReference>
<dbReference type="NCBIfam" id="TIGR02702">
    <property type="entry name" value="SufR_cyano"/>
    <property type="match status" value="1"/>
</dbReference>
<dbReference type="Pfam" id="PF13412">
    <property type="entry name" value="HTH_24"/>
    <property type="match status" value="1"/>
</dbReference>
<dbReference type="STRING" id="203124.Tery_4354"/>
<dbReference type="InterPro" id="IPR036390">
    <property type="entry name" value="WH_DNA-bd_sf"/>
</dbReference>
<dbReference type="SUPFAM" id="SSF46785">
    <property type="entry name" value="Winged helix' DNA-binding domain"/>
    <property type="match status" value="1"/>
</dbReference>
<reference evidence="4" key="1">
    <citation type="submission" date="2006-06" db="EMBL/GenBank/DDBJ databases">
        <title>Complete sequence of Trichodesmium erythraeum IMS101.</title>
        <authorList>
            <consortium name="US DOE Joint Genome Institute"/>
            <person name="Copeland A."/>
            <person name="Lucas S."/>
            <person name="Lapidus A."/>
            <person name="Barry K."/>
            <person name="Detter J.C."/>
            <person name="Glavina del Rio T."/>
            <person name="Hammon N."/>
            <person name="Israni S."/>
            <person name="Dalin E."/>
            <person name="Tice H."/>
            <person name="Pitluck S."/>
            <person name="Kiss H."/>
            <person name="Munk A.C."/>
            <person name="Brettin T."/>
            <person name="Bruce D."/>
            <person name="Han C."/>
            <person name="Tapia R."/>
            <person name="Gilna P."/>
            <person name="Schmutz J."/>
            <person name="Larimer F."/>
            <person name="Land M."/>
            <person name="Hauser L."/>
            <person name="Kyrpides N."/>
            <person name="Kim E."/>
            <person name="Richardson P."/>
        </authorList>
    </citation>
    <scope>NUCLEOTIDE SEQUENCE [LARGE SCALE GENOMIC DNA]</scope>
    <source>
        <strain evidence="4">IMS101</strain>
    </source>
</reference>
<gene>
    <name evidence="4" type="ordered locus">Tery_4354</name>
</gene>
<keyword evidence="2" id="KW-0804">Transcription</keyword>
<evidence type="ECO:0000256" key="1">
    <source>
        <dbReference type="ARBA" id="ARBA00023015"/>
    </source>
</evidence>
<sequence length="228" mass="26086">MMETTQQNSTKQEILQHLMKQTQATALELAKSLEISPQAIRRHLKDLEREGLITYKSVGTGTGRPQHIYELTTQGRDRFPHSYDKFAVSFLDTFAETMGHEQLSQVLHEQWQRKAMHYRQLLGTGSVQERMAQLVEIRKAEGYMAELYPNEQVKTQNSQFKSDSSLEEVEGYILIEHNCAISNVAESFPIVCGHELEMFGAVLPDCTVERTHSIVNGEHRCGYLITKK</sequence>
<dbReference type="InterPro" id="IPR036388">
    <property type="entry name" value="WH-like_DNA-bd_sf"/>
</dbReference>
<name>Q10WM8_TRIEI</name>
<evidence type="ECO:0000259" key="3">
    <source>
        <dbReference type="PROSITE" id="PS51000"/>
    </source>
</evidence>
<dbReference type="PROSITE" id="PS51000">
    <property type="entry name" value="HTH_DEOR_2"/>
    <property type="match status" value="1"/>
</dbReference>
<dbReference type="HOGENOM" id="CLU_078469_2_1_3"/>
<dbReference type="PANTHER" id="PTHR38600">
    <property type="entry name" value="TRANSCRIPTIONAL REGULATORY PROTEIN"/>
    <property type="match status" value="1"/>
</dbReference>
<dbReference type="RefSeq" id="WP_011613672.1">
    <property type="nucleotide sequence ID" value="NC_008312.1"/>
</dbReference>
<feature type="domain" description="HTH deoR-type" evidence="3">
    <location>
        <begin position="7"/>
        <end position="62"/>
    </location>
</feature>
<dbReference type="EMBL" id="CP000393">
    <property type="protein sequence ID" value="ABG53346.1"/>
    <property type="molecule type" value="Genomic_DNA"/>
</dbReference>
<dbReference type="CDD" id="cd00090">
    <property type="entry name" value="HTH_ARSR"/>
    <property type="match status" value="1"/>
</dbReference>
<dbReference type="OrthoDB" id="9779950at2"/>
<proteinExistence type="predicted"/>
<dbReference type="AlphaFoldDB" id="Q10WM8"/>
<organism evidence="4">
    <name type="scientific">Trichodesmium erythraeum (strain IMS101)</name>
    <dbReference type="NCBI Taxonomy" id="203124"/>
    <lineage>
        <taxon>Bacteria</taxon>
        <taxon>Bacillati</taxon>
        <taxon>Cyanobacteriota</taxon>
        <taxon>Cyanophyceae</taxon>
        <taxon>Oscillatoriophycideae</taxon>
        <taxon>Oscillatoriales</taxon>
        <taxon>Microcoleaceae</taxon>
        <taxon>Trichodesmium</taxon>
    </lineage>
</organism>
<dbReference type="PANTHER" id="PTHR38600:SF2">
    <property type="entry name" value="SLL0088 PROTEIN"/>
    <property type="match status" value="1"/>
</dbReference>
<dbReference type="InterPro" id="IPR011991">
    <property type="entry name" value="ArsR-like_HTH"/>
</dbReference>
<dbReference type="KEGG" id="ter:Tery_4354"/>
<evidence type="ECO:0000313" key="4">
    <source>
        <dbReference type="EMBL" id="ABG53346.1"/>
    </source>
</evidence>
<keyword evidence="1" id="KW-0805">Transcription regulation</keyword>
<dbReference type="InterPro" id="IPR014075">
    <property type="entry name" value="SUF_FeS_clus_asmb_SufR_cyano"/>
</dbReference>
<protein>
    <submittedName>
        <fullName evidence="4">Transcriptional regulator</fullName>
    </submittedName>
</protein>
<accession>Q10WM8</accession>
<dbReference type="GO" id="GO:0003700">
    <property type="term" value="F:DNA-binding transcription factor activity"/>
    <property type="evidence" value="ECO:0007669"/>
    <property type="project" value="InterPro"/>
</dbReference>